<dbReference type="Pfam" id="PF13671">
    <property type="entry name" value="AAA_33"/>
    <property type="match status" value="1"/>
</dbReference>
<dbReference type="Proteomes" id="UP000730161">
    <property type="component" value="Unassembled WGS sequence"/>
</dbReference>
<evidence type="ECO:0000313" key="1">
    <source>
        <dbReference type="EMBL" id="MBR1369782.1"/>
    </source>
</evidence>
<dbReference type="OrthoDB" id="383933at2157"/>
<comment type="caution">
    <text evidence="1">The sequence shown here is derived from an EMBL/GenBank/DDBJ whole genome shotgun (WGS) entry which is preliminary data.</text>
</comment>
<accession>A0A8J7WBA7</accession>
<dbReference type="Gene3D" id="3.40.50.300">
    <property type="entry name" value="P-loop containing nucleotide triphosphate hydrolases"/>
    <property type="match status" value="1"/>
</dbReference>
<dbReference type="SUPFAM" id="SSF52540">
    <property type="entry name" value="P-loop containing nucleoside triphosphate hydrolases"/>
    <property type="match status" value="1"/>
</dbReference>
<proteinExistence type="predicted"/>
<organism evidence="1 2">
    <name type="scientific">Methanocalculus chunghsingensis</name>
    <dbReference type="NCBI Taxonomy" id="156457"/>
    <lineage>
        <taxon>Archaea</taxon>
        <taxon>Methanobacteriati</taxon>
        <taxon>Methanobacteriota</taxon>
        <taxon>Stenosarchaea group</taxon>
        <taxon>Methanomicrobia</taxon>
        <taxon>Methanomicrobiales</taxon>
        <taxon>Methanocalculaceae</taxon>
        <taxon>Methanocalculus</taxon>
    </lineage>
</organism>
<protein>
    <submittedName>
        <fullName evidence="1">Uncharacterized protein</fullName>
    </submittedName>
</protein>
<dbReference type="RefSeq" id="WP_211531530.1">
    <property type="nucleotide sequence ID" value="NZ_JWHL01000020.1"/>
</dbReference>
<dbReference type="InterPro" id="IPR027417">
    <property type="entry name" value="P-loop_NTPase"/>
</dbReference>
<sequence length="185" mass="20422">MQKMKILIIGTLGTGKTTLAMALSHETGYAYTSIDDCRTRYSDGTTDGEDAAWHHFLIACRDPSPGILEFSGGGPHLYEVRDALLGSGMPVSVIWIDMPHDLCIERASQREIVIPAPFVWAPIDYSVPAIHSGIEIAWERVWSAVPEFCARRMVFPRDLPSSEIYLRVRSNLSGEIGSLSPNDTS</sequence>
<dbReference type="AlphaFoldDB" id="A0A8J7WBA7"/>
<evidence type="ECO:0000313" key="2">
    <source>
        <dbReference type="Proteomes" id="UP000730161"/>
    </source>
</evidence>
<keyword evidence="2" id="KW-1185">Reference proteome</keyword>
<name>A0A8J7WBA7_9EURY</name>
<reference evidence="1" key="1">
    <citation type="submission" date="2014-12" db="EMBL/GenBank/DDBJ databases">
        <authorList>
            <person name="Huang H.-H."/>
            <person name="Chen S.-C."/>
            <person name="Lai M.-C."/>
        </authorList>
    </citation>
    <scope>NUCLEOTIDE SEQUENCE</scope>
    <source>
        <strain evidence="1">K1F9705b</strain>
    </source>
</reference>
<dbReference type="EMBL" id="JWHL01000020">
    <property type="protein sequence ID" value="MBR1369782.1"/>
    <property type="molecule type" value="Genomic_DNA"/>
</dbReference>
<gene>
    <name evidence="1" type="ORF">RJ53_09970</name>
</gene>